<evidence type="ECO:0000256" key="3">
    <source>
        <dbReference type="ARBA" id="ARBA00022723"/>
    </source>
</evidence>
<dbReference type="GO" id="GO:0030246">
    <property type="term" value="F:carbohydrate binding"/>
    <property type="evidence" value="ECO:0007669"/>
    <property type="project" value="UniProtKB-KW"/>
</dbReference>
<dbReference type="InterPro" id="IPR009169">
    <property type="entry name" value="Calreticulin"/>
</dbReference>
<proteinExistence type="inferred from homology"/>
<keyword evidence="13" id="KW-1015">Disulfide bond</keyword>
<dbReference type="GO" id="GO:0005789">
    <property type="term" value="C:endoplasmic reticulum membrane"/>
    <property type="evidence" value="ECO:0007669"/>
    <property type="project" value="TreeGrafter"/>
</dbReference>
<dbReference type="Gene3D" id="2.10.250.10">
    <property type="entry name" value="Calreticulin/calnexin, P domain"/>
    <property type="match status" value="1"/>
</dbReference>
<comment type="subcellular location">
    <subcellularLocation>
        <location evidence="1 11">Endoplasmic reticulum lumen</location>
    </subcellularLocation>
</comment>
<keyword evidence="9" id="KW-0106">Calcium</keyword>
<evidence type="ECO:0000313" key="16">
    <source>
        <dbReference type="EMBL" id="CAE7505692.1"/>
    </source>
</evidence>
<evidence type="ECO:0000256" key="6">
    <source>
        <dbReference type="ARBA" id="ARBA00022737"/>
    </source>
</evidence>
<comment type="caution">
    <text evidence="16">The sequence shown here is derived from an EMBL/GenBank/DDBJ whole genome shotgun (WGS) entry which is preliminary data.</text>
</comment>
<dbReference type="SUPFAM" id="SSF49899">
    <property type="entry name" value="Concanavalin A-like lectins/glucanases"/>
    <property type="match status" value="1"/>
</dbReference>
<evidence type="ECO:0000256" key="13">
    <source>
        <dbReference type="PIRSR" id="PIRSR002356-3"/>
    </source>
</evidence>
<feature type="compositionally biased region" description="Basic and acidic residues" evidence="15">
    <location>
        <begin position="386"/>
        <end position="404"/>
    </location>
</feature>
<dbReference type="SUPFAM" id="SSF63887">
    <property type="entry name" value="P-domain of calnexin/calreticulin"/>
    <property type="match status" value="1"/>
</dbReference>
<protein>
    <recommendedName>
        <fullName evidence="11">Calreticulin</fullName>
    </recommendedName>
</protein>
<evidence type="ECO:0000256" key="10">
    <source>
        <dbReference type="ARBA" id="ARBA00023186"/>
    </source>
</evidence>
<feature type="binding site" evidence="12">
    <location>
        <position position="112"/>
    </location>
    <ligand>
        <name>an alpha-D-glucoside</name>
        <dbReference type="ChEBI" id="CHEBI:22390"/>
    </ligand>
</feature>
<dbReference type="InterPro" id="IPR009033">
    <property type="entry name" value="Calreticulin/calnexin_P_dom_sf"/>
</dbReference>
<evidence type="ECO:0000256" key="9">
    <source>
        <dbReference type="ARBA" id="ARBA00022837"/>
    </source>
</evidence>
<evidence type="ECO:0000256" key="7">
    <source>
        <dbReference type="ARBA" id="ARBA00022824"/>
    </source>
</evidence>
<evidence type="ECO:0000256" key="14">
    <source>
        <dbReference type="RuleBase" id="RU362126"/>
    </source>
</evidence>
<keyword evidence="5" id="KW-0430">Lectin</keyword>
<dbReference type="EMBL" id="CAJNDS010002512">
    <property type="protein sequence ID" value="CAE7505692.1"/>
    <property type="molecule type" value="Genomic_DNA"/>
</dbReference>
<keyword evidence="17" id="KW-1185">Reference proteome</keyword>
<feature type="compositionally biased region" description="Basic and acidic residues" evidence="15">
    <location>
        <begin position="364"/>
        <end position="376"/>
    </location>
</feature>
<feature type="binding site" evidence="12">
    <location>
        <position position="114"/>
    </location>
    <ligand>
        <name>an alpha-D-glucoside</name>
        <dbReference type="ChEBI" id="CHEBI:22390"/>
    </ligand>
</feature>
<dbReference type="GO" id="GO:0051082">
    <property type="term" value="F:unfolded protein binding"/>
    <property type="evidence" value="ECO:0007669"/>
    <property type="project" value="InterPro"/>
</dbReference>
<dbReference type="FunFam" id="2.10.250.10:FF:000002">
    <property type="entry name" value="Calreticulin"/>
    <property type="match status" value="1"/>
</dbReference>
<evidence type="ECO:0000313" key="17">
    <source>
        <dbReference type="Proteomes" id="UP000604046"/>
    </source>
</evidence>
<evidence type="ECO:0000256" key="1">
    <source>
        <dbReference type="ARBA" id="ARBA00004319"/>
    </source>
</evidence>
<feature type="binding site" evidence="12">
    <location>
        <position position="138"/>
    </location>
    <ligand>
        <name>an alpha-D-glucoside</name>
        <dbReference type="ChEBI" id="CHEBI:22390"/>
    </ligand>
</feature>
<dbReference type="InterPro" id="IPR001580">
    <property type="entry name" value="Calret/calnex"/>
</dbReference>
<dbReference type="Gene3D" id="2.60.120.200">
    <property type="match status" value="1"/>
</dbReference>
<dbReference type="GO" id="GO:0005509">
    <property type="term" value="F:calcium ion binding"/>
    <property type="evidence" value="ECO:0007669"/>
    <property type="project" value="InterPro"/>
</dbReference>
<keyword evidence="7 11" id="KW-0256">Endoplasmic reticulum</keyword>
<gene>
    <name evidence="16" type="primary">crt-1</name>
    <name evidence="16" type="ORF">SNAT2548_LOCUS28329</name>
</gene>
<feature type="binding site" evidence="12">
    <location>
        <position position="131"/>
    </location>
    <ligand>
        <name>an alpha-D-glucoside</name>
        <dbReference type="ChEBI" id="CHEBI:22390"/>
    </ligand>
</feature>
<feature type="chain" id="PRO_5033092712" description="Calreticulin" evidence="14">
    <location>
        <begin position="21"/>
        <end position="414"/>
    </location>
</feature>
<dbReference type="GO" id="GO:0006457">
    <property type="term" value="P:protein folding"/>
    <property type="evidence" value="ECO:0007669"/>
    <property type="project" value="InterPro"/>
</dbReference>
<keyword evidence="10 11" id="KW-0143">Chaperone</keyword>
<dbReference type="GO" id="GO:0005788">
    <property type="term" value="C:endoplasmic reticulum lumen"/>
    <property type="evidence" value="ECO:0007669"/>
    <property type="project" value="UniProtKB-SubCell"/>
</dbReference>
<dbReference type="PANTHER" id="PTHR11073:SF2">
    <property type="entry name" value="CALRETICULIN"/>
    <property type="match status" value="1"/>
</dbReference>
<dbReference type="Proteomes" id="UP000604046">
    <property type="component" value="Unassembled WGS sequence"/>
</dbReference>
<feature type="region of interest" description="Disordered" evidence="15">
    <location>
        <begin position="364"/>
        <end position="414"/>
    </location>
</feature>
<dbReference type="Pfam" id="PF00262">
    <property type="entry name" value="Calreticulin"/>
    <property type="match status" value="2"/>
</dbReference>
<evidence type="ECO:0000256" key="5">
    <source>
        <dbReference type="ARBA" id="ARBA00022734"/>
    </source>
</evidence>
<reference evidence="16" key="1">
    <citation type="submission" date="2021-02" db="EMBL/GenBank/DDBJ databases">
        <authorList>
            <person name="Dougan E. K."/>
            <person name="Rhodes N."/>
            <person name="Thang M."/>
            <person name="Chan C."/>
        </authorList>
    </citation>
    <scope>NUCLEOTIDE SEQUENCE</scope>
</reference>
<sequence>MAGTSWLWCALLLTAEVSWGKVYFSETFDDTWASRWTLSKWKDSEKEKMGKWVLSAGRFFRDPSEDQGIQTAEIMKFYGVAAAFEPFSNEGKELIIQYQVKYEKDLGCGGGYLKVGPSKEDLASFGEPTPYHIMFGPDQCNTDKRTHLIFSYQGKNYLKKSELPYKQEGEGISHLYRLHLKPDSSVRVEVDGEQIYEGSLKDDWDMLPASRIPDPSDHKPEDWVEQEKIEDPTDMKPTDWAQQAQIVDSHATKPEEWDDEEDGDWEPPMVDNPAFKGTWSPRMIANPAYRGKWEARMVPNPAFVDKPDLYKYDDFGYVGIDVWQVKGGTIFDNIILTDSITEADEFAAKWKVLREAEMAEMTKAEEAQREAFEKAKASRAARAAAKKAEEGAKASKKGKSESGKADGPGTSEEL</sequence>
<organism evidence="16 17">
    <name type="scientific">Symbiodinium natans</name>
    <dbReference type="NCBI Taxonomy" id="878477"/>
    <lineage>
        <taxon>Eukaryota</taxon>
        <taxon>Sar</taxon>
        <taxon>Alveolata</taxon>
        <taxon>Dinophyceae</taxon>
        <taxon>Suessiales</taxon>
        <taxon>Symbiodiniaceae</taxon>
        <taxon>Symbiodinium</taxon>
    </lineage>
</organism>
<dbReference type="GO" id="GO:0036503">
    <property type="term" value="P:ERAD pathway"/>
    <property type="evidence" value="ECO:0007669"/>
    <property type="project" value="TreeGrafter"/>
</dbReference>
<evidence type="ECO:0000256" key="8">
    <source>
        <dbReference type="ARBA" id="ARBA00022833"/>
    </source>
</evidence>
<evidence type="ECO:0000256" key="2">
    <source>
        <dbReference type="ARBA" id="ARBA00010983"/>
    </source>
</evidence>
<keyword evidence="4 14" id="KW-0732">Signal</keyword>
<comment type="similarity">
    <text evidence="2 11 14">Belongs to the calreticulin family.</text>
</comment>
<name>A0A812SZ17_9DINO</name>
<dbReference type="OrthoDB" id="437575at2759"/>
<accession>A0A812SZ17</accession>
<keyword evidence="8" id="KW-0862">Zinc</keyword>
<dbReference type="AlphaFoldDB" id="A0A812SZ17"/>
<evidence type="ECO:0000256" key="11">
    <source>
        <dbReference type="PIRNR" id="PIRNR002356"/>
    </source>
</evidence>
<evidence type="ECO:0000256" key="12">
    <source>
        <dbReference type="PIRSR" id="PIRSR002356-1"/>
    </source>
</evidence>
<evidence type="ECO:0000256" key="15">
    <source>
        <dbReference type="SAM" id="MobiDB-lite"/>
    </source>
</evidence>
<keyword evidence="6" id="KW-0677">Repeat</keyword>
<feature type="disulfide bond" evidence="13">
    <location>
        <begin position="108"/>
        <end position="140"/>
    </location>
</feature>
<dbReference type="PANTHER" id="PTHR11073">
    <property type="entry name" value="CALRETICULIN AND CALNEXIN"/>
    <property type="match status" value="1"/>
</dbReference>
<dbReference type="PIRSF" id="PIRSF002356">
    <property type="entry name" value="Calreticulin"/>
    <property type="match status" value="1"/>
</dbReference>
<feature type="binding site" evidence="12">
    <location>
        <position position="321"/>
    </location>
    <ligand>
        <name>an alpha-D-glucoside</name>
        <dbReference type="ChEBI" id="CHEBI:22390"/>
    </ligand>
</feature>
<dbReference type="PRINTS" id="PR00626">
    <property type="entry name" value="CALRETICULIN"/>
</dbReference>
<dbReference type="InterPro" id="IPR013320">
    <property type="entry name" value="ConA-like_dom_sf"/>
</dbReference>
<evidence type="ECO:0000256" key="4">
    <source>
        <dbReference type="ARBA" id="ARBA00022729"/>
    </source>
</evidence>
<feature type="signal peptide" evidence="14">
    <location>
        <begin position="1"/>
        <end position="20"/>
    </location>
</feature>
<keyword evidence="3" id="KW-0479">Metal-binding</keyword>